<dbReference type="GO" id="GO:0046872">
    <property type="term" value="F:metal ion binding"/>
    <property type="evidence" value="ECO:0007669"/>
    <property type="project" value="InterPro"/>
</dbReference>
<evidence type="ECO:0000256" key="3">
    <source>
        <dbReference type="ARBA" id="ARBA00007261"/>
    </source>
</evidence>
<dbReference type="PROSITE" id="PS00143">
    <property type="entry name" value="INSULINASE"/>
    <property type="match status" value="1"/>
</dbReference>
<evidence type="ECO:0000256" key="5">
    <source>
        <dbReference type="ARBA" id="ARBA00022946"/>
    </source>
</evidence>
<dbReference type="VEuPathDB" id="FungiDB:BON22_5276"/>
<sequence length="493" mass="53956">MLSRRLPSLRRTLATASHASDFKTSVLSNGLRVATIETPGHFSALGLYVDAGSRYETGELKGVSHLVDRLAFKSTKNTSGTQMLETLELLGGNYLCASSRESLMYQASVFNKDVESMFQLMSETVSCPQITGPELEEQKLTAEYEIDEIWLKPELILPELLHSAAYSGETLGSPLLCPKERLPLITRDTIQQYRSKLYQPEGIVAAFVGVPHDRAIELAEKHLGFMNQSTKKATMTPSYYTGGEISIPAPPPFGGLPELVNLYIGFEGLPFDDPDVYALATLQTLLGGGGSFSAGGPGKGMYSRLYTHVLNQYYYVESCIAFNHSYTDSGLFGISASCVPQAAPYLADIICRELAQTFTSGANALNENEVQRAKNQLRSSLMMNLESKMVELEDLGRQMQVRGTRVPVQEMVAKINALTVNDIKRVAERVLTGKANNVGGGTGKPTVVVQGERATFGDIESTIKAYGLGNISQAELEAMEKEQQKQKKKKGWF</sequence>
<dbReference type="PANTHER" id="PTHR11851:SF49">
    <property type="entry name" value="MITOCHONDRIAL-PROCESSING PEPTIDASE SUBUNIT ALPHA"/>
    <property type="match status" value="1"/>
</dbReference>
<evidence type="ECO:0000256" key="4">
    <source>
        <dbReference type="ARBA" id="ARBA00016741"/>
    </source>
</evidence>
<dbReference type="EMBL" id="LK052906">
    <property type="protein sequence ID" value="CDR46027.1"/>
    <property type="molecule type" value="Genomic_DNA"/>
</dbReference>
<comment type="subcellular location">
    <subcellularLocation>
        <location evidence="2">Mitochondrion matrix</location>
    </subcellularLocation>
</comment>
<evidence type="ECO:0000256" key="9">
    <source>
        <dbReference type="ARBA" id="ARBA00083075"/>
    </source>
</evidence>
<evidence type="ECO:0000259" key="11">
    <source>
        <dbReference type="Pfam" id="PF00675"/>
    </source>
</evidence>
<evidence type="ECO:0000259" key="12">
    <source>
        <dbReference type="Pfam" id="PF05193"/>
    </source>
</evidence>
<accession>A0A061B7Y7</accession>
<dbReference type="GO" id="GO:0004222">
    <property type="term" value="F:metalloendopeptidase activity"/>
    <property type="evidence" value="ECO:0007669"/>
    <property type="project" value="InterPro"/>
</dbReference>
<dbReference type="FunFam" id="3.30.830.10:FF:000023">
    <property type="entry name" value="Mitochondrial processing peptidase alpha subunit"/>
    <property type="match status" value="1"/>
</dbReference>
<dbReference type="Pfam" id="PF05193">
    <property type="entry name" value="Peptidase_M16_C"/>
    <property type="match status" value="1"/>
</dbReference>
<dbReference type="InterPro" id="IPR001431">
    <property type="entry name" value="Pept_M16_Zn_BS"/>
</dbReference>
<dbReference type="GO" id="GO:0006627">
    <property type="term" value="P:protein processing involved in protein targeting to mitochondrion"/>
    <property type="evidence" value="ECO:0007669"/>
    <property type="project" value="TreeGrafter"/>
</dbReference>
<evidence type="ECO:0000256" key="10">
    <source>
        <dbReference type="RuleBase" id="RU004447"/>
    </source>
</evidence>
<dbReference type="Pfam" id="PF00675">
    <property type="entry name" value="Peptidase_M16"/>
    <property type="match status" value="1"/>
</dbReference>
<organism evidence="13">
    <name type="scientific">Cyberlindnera fabianii</name>
    <name type="common">Yeast</name>
    <name type="synonym">Hansenula fabianii</name>
    <dbReference type="NCBI Taxonomy" id="36022"/>
    <lineage>
        <taxon>Eukaryota</taxon>
        <taxon>Fungi</taxon>
        <taxon>Dikarya</taxon>
        <taxon>Ascomycota</taxon>
        <taxon>Saccharomycotina</taxon>
        <taxon>Saccharomycetes</taxon>
        <taxon>Phaffomycetales</taxon>
        <taxon>Phaffomycetaceae</taxon>
        <taxon>Cyberlindnera</taxon>
    </lineage>
</organism>
<dbReference type="InterPro" id="IPR007863">
    <property type="entry name" value="Peptidase_M16_C"/>
</dbReference>
<proteinExistence type="inferred from homology"/>
<dbReference type="SUPFAM" id="SSF63411">
    <property type="entry name" value="LuxS/MPP-like metallohydrolase"/>
    <property type="match status" value="2"/>
</dbReference>
<evidence type="ECO:0000256" key="7">
    <source>
        <dbReference type="ARBA" id="ARBA00030006"/>
    </source>
</evidence>
<dbReference type="Gene3D" id="3.30.830.10">
    <property type="entry name" value="Metalloenzyme, LuxS/M16 peptidase-like"/>
    <property type="match status" value="2"/>
</dbReference>
<dbReference type="InterPro" id="IPR011765">
    <property type="entry name" value="Pept_M16_N"/>
</dbReference>
<keyword evidence="6" id="KW-0496">Mitochondrion</keyword>
<reference evidence="13" key="1">
    <citation type="journal article" date="2014" name="Genome Announc.">
        <title>Genome sequence of the yeast Cyberlindnera fabianii (Hansenula fabianii).</title>
        <authorList>
            <person name="Freel K.C."/>
            <person name="Sarilar V."/>
            <person name="Neuveglise C."/>
            <person name="Devillers H."/>
            <person name="Friedrich A."/>
            <person name="Schacherer J."/>
        </authorList>
    </citation>
    <scope>NUCLEOTIDE SEQUENCE</scope>
    <source>
        <strain evidence="13">YJS4271</strain>
    </source>
</reference>
<evidence type="ECO:0000256" key="1">
    <source>
        <dbReference type="ARBA" id="ARBA00002123"/>
    </source>
</evidence>
<evidence type="ECO:0000256" key="6">
    <source>
        <dbReference type="ARBA" id="ARBA00023128"/>
    </source>
</evidence>
<dbReference type="PANTHER" id="PTHR11851">
    <property type="entry name" value="METALLOPROTEASE"/>
    <property type="match status" value="1"/>
</dbReference>
<evidence type="ECO:0000256" key="2">
    <source>
        <dbReference type="ARBA" id="ARBA00004305"/>
    </source>
</evidence>
<keyword evidence="5" id="KW-0809">Transit peptide</keyword>
<dbReference type="InterPro" id="IPR050361">
    <property type="entry name" value="MPP/UQCRC_Complex"/>
</dbReference>
<dbReference type="InterPro" id="IPR011249">
    <property type="entry name" value="Metalloenz_LuxS/M16"/>
</dbReference>
<protein>
    <recommendedName>
        <fullName evidence="4">Mitochondrial-processing peptidase subunit alpha</fullName>
    </recommendedName>
    <alternativeName>
        <fullName evidence="7">Alpha-MPP</fullName>
    </alternativeName>
    <alternativeName>
        <fullName evidence="8">Inactive zinc metalloprotease alpha</fullName>
    </alternativeName>
    <alternativeName>
        <fullName evidence="9">Matrix processing peptidase</fullName>
    </alternativeName>
</protein>
<dbReference type="PhylomeDB" id="A0A061B7Y7"/>
<feature type="domain" description="Peptidase M16 N-terminal" evidence="11">
    <location>
        <begin position="32"/>
        <end position="179"/>
    </location>
</feature>
<comment type="similarity">
    <text evidence="3 10">Belongs to the peptidase M16 family.</text>
</comment>
<feature type="domain" description="Peptidase M16 C-terminal" evidence="12">
    <location>
        <begin position="185"/>
        <end position="377"/>
    </location>
</feature>
<dbReference type="GO" id="GO:0005759">
    <property type="term" value="C:mitochondrial matrix"/>
    <property type="evidence" value="ECO:0007669"/>
    <property type="project" value="UniProtKB-SubCell"/>
</dbReference>
<comment type="function">
    <text evidence="1">Substrate recognition and binding subunit of the essential mitochondrial processing protease (MPP), which cleaves the mitochondrial sequence off newly imported precursors proteins.</text>
</comment>
<dbReference type="OrthoDB" id="277191at2759"/>
<evidence type="ECO:0000313" key="13">
    <source>
        <dbReference type="EMBL" id="CDR46027.1"/>
    </source>
</evidence>
<name>A0A061B7Y7_CYBFA</name>
<gene>
    <name evidence="13" type="ORF">CYFA0S_21e01178g</name>
</gene>
<dbReference type="FunFam" id="3.30.830.10:FF:000032">
    <property type="entry name" value="Mitochondrial processing peptidase, alpha subunit"/>
    <property type="match status" value="1"/>
</dbReference>
<evidence type="ECO:0000256" key="8">
    <source>
        <dbReference type="ARBA" id="ARBA00032315"/>
    </source>
</evidence>
<dbReference type="AlphaFoldDB" id="A0A061B7Y7"/>